<feature type="compositionally biased region" description="Polar residues" evidence="1">
    <location>
        <begin position="132"/>
        <end position="141"/>
    </location>
</feature>
<evidence type="ECO:0000313" key="2">
    <source>
        <dbReference type="EMBL" id="RFU25918.1"/>
    </source>
</evidence>
<feature type="non-terminal residue" evidence="2">
    <location>
        <position position="1"/>
    </location>
</feature>
<proteinExistence type="predicted"/>
<organism evidence="2 3">
    <name type="scientific">Scytalidium lignicola</name>
    <name type="common">Hyphomycete</name>
    <dbReference type="NCBI Taxonomy" id="5539"/>
    <lineage>
        <taxon>Eukaryota</taxon>
        <taxon>Fungi</taxon>
        <taxon>Dikarya</taxon>
        <taxon>Ascomycota</taxon>
        <taxon>Pezizomycotina</taxon>
        <taxon>Leotiomycetes</taxon>
        <taxon>Leotiomycetes incertae sedis</taxon>
        <taxon>Scytalidium</taxon>
    </lineage>
</organism>
<protein>
    <submittedName>
        <fullName evidence="2">Uncharacterized protein</fullName>
    </submittedName>
</protein>
<keyword evidence="3" id="KW-1185">Reference proteome</keyword>
<feature type="non-terminal residue" evidence="2">
    <location>
        <position position="245"/>
    </location>
</feature>
<feature type="compositionally biased region" description="Acidic residues" evidence="1">
    <location>
        <begin position="179"/>
        <end position="191"/>
    </location>
</feature>
<feature type="compositionally biased region" description="Polar residues" evidence="1">
    <location>
        <begin position="192"/>
        <end position="203"/>
    </location>
</feature>
<feature type="region of interest" description="Disordered" evidence="1">
    <location>
        <begin position="120"/>
        <end position="141"/>
    </location>
</feature>
<reference evidence="2 3" key="1">
    <citation type="submission" date="2018-05" db="EMBL/GenBank/DDBJ databases">
        <title>Draft genome sequence of Scytalidium lignicola DSM 105466, a ubiquitous saprotrophic fungus.</title>
        <authorList>
            <person name="Buettner E."/>
            <person name="Gebauer A.M."/>
            <person name="Hofrichter M."/>
            <person name="Liers C."/>
            <person name="Kellner H."/>
        </authorList>
    </citation>
    <scope>NUCLEOTIDE SEQUENCE [LARGE SCALE GENOMIC DNA]</scope>
    <source>
        <strain evidence="2 3">DSM 105466</strain>
    </source>
</reference>
<feature type="region of interest" description="Disordered" evidence="1">
    <location>
        <begin position="173"/>
        <end position="206"/>
    </location>
</feature>
<dbReference type="OrthoDB" id="2399539at2759"/>
<name>A0A3E2GXT8_SCYLI</name>
<evidence type="ECO:0000313" key="3">
    <source>
        <dbReference type="Proteomes" id="UP000258309"/>
    </source>
</evidence>
<accession>A0A3E2GXT8</accession>
<comment type="caution">
    <text evidence="2">The sequence shown here is derived from an EMBL/GenBank/DDBJ whole genome shotgun (WGS) entry which is preliminary data.</text>
</comment>
<evidence type="ECO:0000256" key="1">
    <source>
        <dbReference type="SAM" id="MobiDB-lite"/>
    </source>
</evidence>
<gene>
    <name evidence="2" type="ORF">B7463_g10427</name>
</gene>
<dbReference type="EMBL" id="NCSJ02000296">
    <property type="protein sequence ID" value="RFU25918.1"/>
    <property type="molecule type" value="Genomic_DNA"/>
</dbReference>
<dbReference type="AlphaFoldDB" id="A0A3E2GXT8"/>
<dbReference type="Proteomes" id="UP000258309">
    <property type="component" value="Unassembled WGS sequence"/>
</dbReference>
<sequence>MPRGGTLRGQESWTRSTAACNGCRRRKQTVVEPFGVNLSNKSNNTNCGSAAEKSNYTILCSRVTIGPAKGYVEALKSRLFETENVLLQILSAISSDHLFSILAFELKISRTSKAPENQWFRARQSGKGENGSRASETVDTFPISTGNNVVMSLASERSSSKERLVETMQEYRLPSNNETESESQDYVEEDPTISQNNYPTSYESPRVGNGQLNQLDMMNSESSTATSTRESRFGFSKEFQEAFLW</sequence>